<feature type="compositionally biased region" description="Low complexity" evidence="1">
    <location>
        <begin position="272"/>
        <end position="366"/>
    </location>
</feature>
<name>A0A7D8Z0K0_VANHU</name>
<dbReference type="Proteomes" id="UP000473826">
    <property type="component" value="Unassembled WGS sequence"/>
</dbReference>
<reference evidence="2 3" key="1">
    <citation type="journal article" date="2019" name="PLoS Genet.">
        <title>Convergent evolution of linked mating-type loci in basidiomycete fungi.</title>
        <authorList>
            <person name="Sun S."/>
            <person name="Coelho M.A."/>
            <person name="Heitman J."/>
            <person name="Nowrousian M."/>
        </authorList>
    </citation>
    <scope>NUCLEOTIDE SEQUENCE [LARGE SCALE GENOMIC DNA]</scope>
    <source>
        <strain evidence="2 3">CBS 4282</strain>
    </source>
</reference>
<gene>
    <name evidence="2" type="ORF">VHUM_02026</name>
</gene>
<proteinExistence type="predicted"/>
<accession>A0A7D8Z0K0</accession>
<dbReference type="EMBL" id="QKWK01000004">
    <property type="protein sequence ID" value="TXT11275.1"/>
    <property type="molecule type" value="Genomic_DNA"/>
</dbReference>
<evidence type="ECO:0000256" key="1">
    <source>
        <dbReference type="SAM" id="MobiDB-lite"/>
    </source>
</evidence>
<comment type="caution">
    <text evidence="2">The sequence shown here is derived from an EMBL/GenBank/DDBJ whole genome shotgun (WGS) entry which is preliminary data.</text>
</comment>
<dbReference type="AlphaFoldDB" id="A0A7D8Z0K0"/>
<evidence type="ECO:0000313" key="2">
    <source>
        <dbReference type="EMBL" id="TXT11275.1"/>
    </source>
</evidence>
<feature type="region of interest" description="Disordered" evidence="1">
    <location>
        <begin position="272"/>
        <end position="377"/>
    </location>
</feature>
<keyword evidence="3" id="KW-1185">Reference proteome</keyword>
<organism evidence="2 3">
    <name type="scientific">Vanrija humicola</name>
    <name type="common">Yeast</name>
    <name type="synonym">Cryptococcus humicola</name>
    <dbReference type="NCBI Taxonomy" id="5417"/>
    <lineage>
        <taxon>Eukaryota</taxon>
        <taxon>Fungi</taxon>
        <taxon>Dikarya</taxon>
        <taxon>Basidiomycota</taxon>
        <taxon>Agaricomycotina</taxon>
        <taxon>Tremellomycetes</taxon>
        <taxon>Trichosporonales</taxon>
        <taxon>Trichosporonaceae</taxon>
        <taxon>Vanrija</taxon>
    </lineage>
</organism>
<dbReference type="OrthoDB" id="2564904at2759"/>
<protein>
    <submittedName>
        <fullName evidence="2">Uncharacterized protein</fullName>
    </submittedName>
</protein>
<evidence type="ECO:0000313" key="3">
    <source>
        <dbReference type="Proteomes" id="UP000473826"/>
    </source>
</evidence>
<sequence length="377" mass="39079">MGPTNPPGAILDTPINQNSYARLLSKATTATAANTPGLNAIDDFCLFAPPEPNSVIGDTEADVVAWCTKARNNARVIPDGTITAAHLVKTPMYWQIQGWGDFTKLNIRHGDEGGELDPHGADAVGNPIGGNVTSTANGGDASYEEWMSFMSYNEFCLRICTNEGQWTAGQMCEHQLDLMGCQWVMPGDYTDNSFTECDGDAAYPPGVYPQDDGSYSTFRQRYTGSYWENGELHYWTVGQAPASIPATWNCKTFSTIANGLDVPGAVAASSTATAESSSSASDSTTTASSSESTASASASDSASPSGASSSTTTTSASSPSSTASLPSSTGSPSASASTTSASTTTASDGPTASATASPTGTVSTTSKVCKTRRRRRL</sequence>